<gene>
    <name evidence="3" type="ORF">LVIROSA_LOCUS25289</name>
</gene>
<evidence type="ECO:0000313" key="3">
    <source>
        <dbReference type="EMBL" id="CAH1439064.1"/>
    </source>
</evidence>
<feature type="region of interest" description="Disordered" evidence="1">
    <location>
        <begin position="53"/>
        <end position="75"/>
    </location>
</feature>
<keyword evidence="2" id="KW-0732">Signal</keyword>
<evidence type="ECO:0000256" key="2">
    <source>
        <dbReference type="SAM" id="SignalP"/>
    </source>
</evidence>
<evidence type="ECO:0000313" key="4">
    <source>
        <dbReference type="Proteomes" id="UP001157418"/>
    </source>
</evidence>
<organism evidence="3 4">
    <name type="scientific">Lactuca virosa</name>
    <dbReference type="NCBI Taxonomy" id="75947"/>
    <lineage>
        <taxon>Eukaryota</taxon>
        <taxon>Viridiplantae</taxon>
        <taxon>Streptophyta</taxon>
        <taxon>Embryophyta</taxon>
        <taxon>Tracheophyta</taxon>
        <taxon>Spermatophyta</taxon>
        <taxon>Magnoliopsida</taxon>
        <taxon>eudicotyledons</taxon>
        <taxon>Gunneridae</taxon>
        <taxon>Pentapetalae</taxon>
        <taxon>asterids</taxon>
        <taxon>campanulids</taxon>
        <taxon>Asterales</taxon>
        <taxon>Asteraceae</taxon>
        <taxon>Cichorioideae</taxon>
        <taxon>Cichorieae</taxon>
        <taxon>Lactucinae</taxon>
        <taxon>Lactuca</taxon>
    </lineage>
</organism>
<feature type="chain" id="PRO_5043392637" evidence="2">
    <location>
        <begin position="25"/>
        <end position="75"/>
    </location>
</feature>
<feature type="signal peptide" evidence="2">
    <location>
        <begin position="1"/>
        <end position="24"/>
    </location>
</feature>
<reference evidence="3 4" key="1">
    <citation type="submission" date="2022-01" db="EMBL/GenBank/DDBJ databases">
        <authorList>
            <person name="Xiong W."/>
            <person name="Schranz E."/>
        </authorList>
    </citation>
    <scope>NUCLEOTIDE SEQUENCE [LARGE SCALE GENOMIC DNA]</scope>
</reference>
<dbReference type="AlphaFoldDB" id="A0AAU9NMI2"/>
<dbReference type="Proteomes" id="UP001157418">
    <property type="component" value="Unassembled WGS sequence"/>
</dbReference>
<keyword evidence="4" id="KW-1185">Reference proteome</keyword>
<proteinExistence type="predicted"/>
<comment type="caution">
    <text evidence="3">The sequence shown here is derived from an EMBL/GenBank/DDBJ whole genome shotgun (WGS) entry which is preliminary data.</text>
</comment>
<dbReference type="EMBL" id="CAKMRJ010004445">
    <property type="protein sequence ID" value="CAH1439064.1"/>
    <property type="molecule type" value="Genomic_DNA"/>
</dbReference>
<sequence>MAPITKTTLLISLLVLLYTCSANGIRDVVFSNGVMNPLGRKLALVDAMVDDYNDPGANPKHDPRKGGGHGPPAST</sequence>
<protein>
    <submittedName>
        <fullName evidence="3">Uncharacterized protein</fullName>
    </submittedName>
</protein>
<evidence type="ECO:0000256" key="1">
    <source>
        <dbReference type="SAM" id="MobiDB-lite"/>
    </source>
</evidence>
<accession>A0AAU9NMI2</accession>
<name>A0AAU9NMI2_9ASTR</name>